<evidence type="ECO:0000313" key="3">
    <source>
        <dbReference type="Proteomes" id="UP000746471"/>
    </source>
</evidence>
<organism evidence="2 3">
    <name type="scientific">Fusibacter paucivorans</name>
    <dbReference type="NCBI Taxonomy" id="76009"/>
    <lineage>
        <taxon>Bacteria</taxon>
        <taxon>Bacillati</taxon>
        <taxon>Bacillota</taxon>
        <taxon>Clostridia</taxon>
        <taxon>Eubacteriales</taxon>
        <taxon>Eubacteriales Family XII. Incertae Sedis</taxon>
        <taxon>Fusibacter</taxon>
    </lineage>
</organism>
<sequence length="115" mass="13133">MKEIIMYTSETCPHCKTAKDYLKNSGFKYTEKNVSRDPMARQELMNLKIMGVPAFIVGSESIVGLDLKRIEHILDYTVETCPTCQHRSRVPKGKGKLRVTCSKCQTQYLVNTVKM</sequence>
<feature type="domain" description="Glutaredoxin" evidence="1">
    <location>
        <begin position="4"/>
        <end position="61"/>
    </location>
</feature>
<comment type="caution">
    <text evidence="2">The sequence shown here is derived from an EMBL/GenBank/DDBJ whole genome shotgun (WGS) entry which is preliminary data.</text>
</comment>
<proteinExistence type="predicted"/>
<dbReference type="InterPro" id="IPR002109">
    <property type="entry name" value="Glutaredoxin"/>
</dbReference>
<gene>
    <name evidence="2" type="ORF">KHM83_15195</name>
</gene>
<dbReference type="InterPro" id="IPR051548">
    <property type="entry name" value="Grx-like_ET"/>
</dbReference>
<dbReference type="InterPro" id="IPR036249">
    <property type="entry name" value="Thioredoxin-like_sf"/>
</dbReference>
<reference evidence="2 3" key="1">
    <citation type="submission" date="2021-05" db="EMBL/GenBank/DDBJ databases">
        <title>Fusibacter ferrireducens sp. nov., an anaerobic, sulfur- and Fe-reducing bacterium isolated from the mangrove sediment.</title>
        <authorList>
            <person name="Qiu D."/>
        </authorList>
    </citation>
    <scope>NUCLEOTIDE SEQUENCE [LARGE SCALE GENOMIC DNA]</scope>
    <source>
        <strain evidence="2 3">DSM 12116</strain>
    </source>
</reference>
<evidence type="ECO:0000313" key="2">
    <source>
        <dbReference type="EMBL" id="MBS7528030.1"/>
    </source>
</evidence>
<dbReference type="Proteomes" id="UP000746471">
    <property type="component" value="Unassembled WGS sequence"/>
</dbReference>
<dbReference type="CDD" id="cd02976">
    <property type="entry name" value="NrdH"/>
    <property type="match status" value="1"/>
</dbReference>
<dbReference type="InterPro" id="IPR011767">
    <property type="entry name" value="GLR_AS"/>
</dbReference>
<evidence type="ECO:0000259" key="1">
    <source>
        <dbReference type="Pfam" id="PF00462"/>
    </source>
</evidence>
<name>A0ABS5PS92_9FIRM</name>
<protein>
    <submittedName>
        <fullName evidence="2">Glutaredoxin family protein</fullName>
    </submittedName>
</protein>
<dbReference type="PANTHER" id="PTHR34386:SF1">
    <property type="entry name" value="GLUTAREDOXIN-LIKE PROTEIN NRDH"/>
    <property type="match status" value="1"/>
</dbReference>
<accession>A0ABS5PS92</accession>
<dbReference type="EMBL" id="JAHBCL010000030">
    <property type="protein sequence ID" value="MBS7528030.1"/>
    <property type="molecule type" value="Genomic_DNA"/>
</dbReference>
<dbReference type="PROSITE" id="PS00195">
    <property type="entry name" value="GLUTAREDOXIN_1"/>
    <property type="match status" value="1"/>
</dbReference>
<dbReference type="RefSeq" id="WP_213237892.1">
    <property type="nucleotide sequence ID" value="NZ_JAHBCL010000030.1"/>
</dbReference>
<dbReference type="Gene3D" id="3.40.30.10">
    <property type="entry name" value="Glutaredoxin"/>
    <property type="match status" value="1"/>
</dbReference>
<dbReference type="PROSITE" id="PS51354">
    <property type="entry name" value="GLUTAREDOXIN_2"/>
    <property type="match status" value="1"/>
</dbReference>
<dbReference type="PANTHER" id="PTHR34386">
    <property type="entry name" value="GLUTAREDOXIN"/>
    <property type="match status" value="1"/>
</dbReference>
<keyword evidence="3" id="KW-1185">Reference proteome</keyword>
<dbReference type="Pfam" id="PF00462">
    <property type="entry name" value="Glutaredoxin"/>
    <property type="match status" value="1"/>
</dbReference>
<dbReference type="SUPFAM" id="SSF52833">
    <property type="entry name" value="Thioredoxin-like"/>
    <property type="match status" value="1"/>
</dbReference>